<dbReference type="PANTHER" id="PTHR42983:SF1">
    <property type="entry name" value="IRON-MOLYBDENUM PROTEIN"/>
    <property type="match status" value="1"/>
</dbReference>
<evidence type="ECO:0000313" key="3">
    <source>
        <dbReference type="Proteomes" id="UP000001661"/>
    </source>
</evidence>
<accession>D9QS10</accession>
<dbReference type="RefSeq" id="WP_013278746.1">
    <property type="nucleotide sequence ID" value="NC_014378.1"/>
</dbReference>
<dbReference type="AlphaFoldDB" id="D9QS10"/>
<feature type="domain" description="Dinitrogenase iron-molybdenum cofactor biosynthesis" evidence="1">
    <location>
        <begin position="14"/>
        <end position="103"/>
    </location>
</feature>
<name>D9QS10_ACEAZ</name>
<dbReference type="SUPFAM" id="SSF53146">
    <property type="entry name" value="Nitrogenase accessory factor-like"/>
    <property type="match status" value="1"/>
</dbReference>
<evidence type="ECO:0000259" key="1">
    <source>
        <dbReference type="Pfam" id="PF02579"/>
    </source>
</evidence>
<gene>
    <name evidence="2" type="ordered locus">Acear_1796</name>
</gene>
<dbReference type="Proteomes" id="UP000001661">
    <property type="component" value="Chromosome"/>
</dbReference>
<keyword evidence="3" id="KW-1185">Reference proteome</keyword>
<dbReference type="KEGG" id="aar:Acear_1796"/>
<dbReference type="PANTHER" id="PTHR42983">
    <property type="entry name" value="DINITROGENASE IRON-MOLYBDENUM COFACTOR PROTEIN-RELATED"/>
    <property type="match status" value="1"/>
</dbReference>
<dbReference type="eggNOG" id="COG1433">
    <property type="taxonomic scope" value="Bacteria"/>
</dbReference>
<dbReference type="HOGENOM" id="CLU_104194_0_0_9"/>
<sequence>MKIAVTASNNTGLETEVDPRFGRASYFAIIDSESMEVEFIDNSAANASSGAGIEAAQMVSDQGVEELISVKVGPKAFKALQSAGIDIYTVDGGSLKEVVEAYKAGELDKLDNPTNPGHMG</sequence>
<dbReference type="InterPro" id="IPR003731">
    <property type="entry name" value="Di-Nase_FeMo-co_biosynth"/>
</dbReference>
<dbReference type="STRING" id="574087.Acear_1796"/>
<proteinExistence type="predicted"/>
<dbReference type="InterPro" id="IPR036105">
    <property type="entry name" value="DiNase_FeMo-co_biosyn_sf"/>
</dbReference>
<dbReference type="Pfam" id="PF02579">
    <property type="entry name" value="Nitro_FeMo-Co"/>
    <property type="match status" value="1"/>
</dbReference>
<dbReference type="InterPro" id="IPR033913">
    <property type="entry name" value="MTH1175_dom"/>
</dbReference>
<dbReference type="CDD" id="cd00851">
    <property type="entry name" value="MTH1175"/>
    <property type="match status" value="1"/>
</dbReference>
<evidence type="ECO:0000313" key="2">
    <source>
        <dbReference type="EMBL" id="ADL13301.1"/>
    </source>
</evidence>
<dbReference type="EMBL" id="CP002105">
    <property type="protein sequence ID" value="ADL13301.1"/>
    <property type="molecule type" value="Genomic_DNA"/>
</dbReference>
<dbReference type="OrthoDB" id="9807451at2"/>
<organism evidence="2 3">
    <name type="scientific">Acetohalobium arabaticum (strain ATCC 49924 / DSM 5501 / Z-7288)</name>
    <dbReference type="NCBI Taxonomy" id="574087"/>
    <lineage>
        <taxon>Bacteria</taxon>
        <taxon>Bacillati</taxon>
        <taxon>Bacillota</taxon>
        <taxon>Clostridia</taxon>
        <taxon>Halanaerobiales</taxon>
        <taxon>Halobacteroidaceae</taxon>
        <taxon>Acetohalobium</taxon>
    </lineage>
</organism>
<reference evidence="2 3" key="1">
    <citation type="journal article" date="2010" name="Stand. Genomic Sci.">
        <title>Complete genome sequence of Acetohalobium arabaticum type strain (Z-7288).</title>
        <authorList>
            <person name="Sikorski J."/>
            <person name="Lapidus A."/>
            <person name="Chertkov O."/>
            <person name="Lucas S."/>
            <person name="Copeland A."/>
            <person name="Glavina Del Rio T."/>
            <person name="Nolan M."/>
            <person name="Tice H."/>
            <person name="Cheng J.F."/>
            <person name="Han C."/>
            <person name="Brambilla E."/>
            <person name="Pitluck S."/>
            <person name="Liolios K."/>
            <person name="Ivanova N."/>
            <person name="Mavromatis K."/>
            <person name="Mikhailova N."/>
            <person name="Pati A."/>
            <person name="Bruce D."/>
            <person name="Detter C."/>
            <person name="Tapia R."/>
            <person name="Goodwin L."/>
            <person name="Chen A."/>
            <person name="Palaniappan K."/>
            <person name="Land M."/>
            <person name="Hauser L."/>
            <person name="Chang Y.J."/>
            <person name="Jeffries C.D."/>
            <person name="Rohde M."/>
            <person name="Goker M."/>
            <person name="Spring S."/>
            <person name="Woyke T."/>
            <person name="Bristow J."/>
            <person name="Eisen J.A."/>
            <person name="Markowitz V."/>
            <person name="Hugenholtz P."/>
            <person name="Kyrpides N.C."/>
            <person name="Klenk H.P."/>
        </authorList>
    </citation>
    <scope>NUCLEOTIDE SEQUENCE [LARGE SCALE GENOMIC DNA]</scope>
    <source>
        <strain evidence="3">ATCC 49924 / DSM 5501 / Z-7288</strain>
    </source>
</reference>
<dbReference type="Gene3D" id="3.30.420.130">
    <property type="entry name" value="Dinitrogenase iron-molybdenum cofactor biosynthesis domain"/>
    <property type="match status" value="1"/>
</dbReference>
<protein>
    <submittedName>
        <fullName evidence="2">Dinitrogenase iron-molybdenum cofactor biosynthesis protein</fullName>
    </submittedName>
</protein>